<accession>A0A1Z1FFF3</accession>
<protein>
    <recommendedName>
        <fullName evidence="4">non-specific protein-tyrosine kinase</fullName>
        <ecNumber evidence="4">2.7.10.2</ecNumber>
    </recommendedName>
</protein>
<reference evidence="21 22" key="1">
    <citation type="submission" date="2017-01" db="EMBL/GenBank/DDBJ databases">
        <title>Complete genome sequence of esterase-producing bacterium Croceicoccus marinus E4A9.</title>
        <authorList>
            <person name="Wu Y.-H."/>
            <person name="Cheng H."/>
            <person name="Xu L."/>
            <person name="Huo Y.-Y."/>
            <person name="Wang C.-S."/>
            <person name="Xu X.-W."/>
        </authorList>
    </citation>
    <scope>NUCLEOTIDE SEQUENCE [LARGE SCALE GENOMIC DNA]</scope>
    <source>
        <strain evidence="21 22">E4A9</strain>
    </source>
</reference>
<dbReference type="InterPro" id="IPR027417">
    <property type="entry name" value="P-loop_NTPase"/>
</dbReference>
<name>A0A1Z1FFF3_9SPHN</name>
<keyword evidence="14" id="KW-0829">Tyrosine-protein kinase</keyword>
<feature type="coiled-coil region" evidence="16">
    <location>
        <begin position="178"/>
        <end position="205"/>
    </location>
</feature>
<sequence length="694" mass="76020">MREIRAALYRNRWLIGGITAVAIIAGLLLALLSTPIYRSVATLQIDQQGPEILGSEDQDPAASGDVEVYLQTQVEVLRSRSLADRVARSLNFYQDPSFFEKMEITPPDSTPGSGSWQRAVINILQQNLTIELTSGTRLVDVSFDSPNPRLSAQVTNAFAEEFIASTLQRRFDMSAYSRQFLQEQLGQTRERLEESERSLIEYARRTGITNVENGNELEGSGQTLTGSNLAALNAAYAQAQTDRILAEQKWQQAQSTPLMRLGDVLANNSIQTLQAQKAQVQAELEGERDRHSADYPTVRQLRARVEALDDQIEAQATQVRNAIRDQYRIAVNQERSLMANVNELRGAALGEQSRGVQLTILRREADTNRALYDALLQRFRELNAAAGITANNILIIDRAEVPTAPIWPRPLINAFLGAVIGFGLAAAIAFARERLDDSIRSSEDVERKLGLPVLGITPKPANADAETEMLDPHSPMSESIYALRTALELSTRDGLPQTLLVTSTRPAEGKSTTSEALAREFAQSGRRTVLVDADMRRPSVHHNFHLDNKAGFSTLLTSPTLVPEAVKPTDVDNLSVIPSGPIPPSPPRLLSADTLDRVFNQLRERFDVIVIDAPPVLGLADAPQLASAAGGVLYVVEAHAGSQGQAKASIRRLLGAGTNILGVVLTKYDFSQGSYSSYGYHDYYSYGGHDRAEA</sequence>
<keyword evidence="5" id="KW-1003">Cell membrane</keyword>
<dbReference type="PANTHER" id="PTHR32309:SF13">
    <property type="entry name" value="FERRIC ENTEROBACTIN TRANSPORT PROTEIN FEPE"/>
    <property type="match status" value="1"/>
</dbReference>
<feature type="domain" description="AAA" evidence="19">
    <location>
        <begin position="509"/>
        <end position="629"/>
    </location>
</feature>
<gene>
    <name evidence="21" type="ORF">A9D14_13815</name>
</gene>
<dbReference type="NCBIfam" id="TIGR01007">
    <property type="entry name" value="eps_fam"/>
    <property type="match status" value="1"/>
</dbReference>
<dbReference type="SUPFAM" id="SSF52540">
    <property type="entry name" value="P-loop containing nucleoside triphosphate hydrolases"/>
    <property type="match status" value="1"/>
</dbReference>
<evidence type="ECO:0000256" key="2">
    <source>
        <dbReference type="ARBA" id="ARBA00007316"/>
    </source>
</evidence>
<keyword evidence="11" id="KW-0067">ATP-binding</keyword>
<evidence type="ECO:0000256" key="8">
    <source>
        <dbReference type="ARBA" id="ARBA00022692"/>
    </source>
</evidence>
<feature type="domain" description="Tyrosine-protein kinase G-rich" evidence="20">
    <location>
        <begin position="361"/>
        <end position="433"/>
    </location>
</feature>
<evidence type="ECO:0000256" key="11">
    <source>
        <dbReference type="ARBA" id="ARBA00022840"/>
    </source>
</evidence>
<evidence type="ECO:0000256" key="9">
    <source>
        <dbReference type="ARBA" id="ARBA00022741"/>
    </source>
</evidence>
<comment type="catalytic activity">
    <reaction evidence="15">
        <text>L-tyrosyl-[protein] + ATP = O-phospho-L-tyrosyl-[protein] + ADP + H(+)</text>
        <dbReference type="Rhea" id="RHEA:10596"/>
        <dbReference type="Rhea" id="RHEA-COMP:10136"/>
        <dbReference type="Rhea" id="RHEA-COMP:20101"/>
        <dbReference type="ChEBI" id="CHEBI:15378"/>
        <dbReference type="ChEBI" id="CHEBI:30616"/>
        <dbReference type="ChEBI" id="CHEBI:46858"/>
        <dbReference type="ChEBI" id="CHEBI:61978"/>
        <dbReference type="ChEBI" id="CHEBI:456216"/>
        <dbReference type="EC" id="2.7.10.2"/>
    </reaction>
</comment>
<evidence type="ECO:0000256" key="14">
    <source>
        <dbReference type="ARBA" id="ARBA00023137"/>
    </source>
</evidence>
<keyword evidence="22" id="KW-1185">Reference proteome</keyword>
<keyword evidence="16" id="KW-0175">Coiled coil</keyword>
<keyword evidence="6" id="KW-0997">Cell inner membrane</keyword>
<evidence type="ECO:0000256" key="12">
    <source>
        <dbReference type="ARBA" id="ARBA00022989"/>
    </source>
</evidence>
<dbReference type="InterPro" id="IPR005702">
    <property type="entry name" value="Wzc-like_C"/>
</dbReference>
<dbReference type="AlphaFoldDB" id="A0A1Z1FFF3"/>
<feature type="domain" description="Polysaccharide chain length determinant N-terminal" evidence="18">
    <location>
        <begin position="2"/>
        <end position="89"/>
    </location>
</feature>
<feature type="transmembrane region" description="Helical" evidence="17">
    <location>
        <begin position="12"/>
        <end position="32"/>
    </location>
</feature>
<dbReference type="Pfam" id="PF02706">
    <property type="entry name" value="Wzz"/>
    <property type="match status" value="1"/>
</dbReference>
<dbReference type="InterPro" id="IPR032807">
    <property type="entry name" value="GNVR"/>
</dbReference>
<dbReference type="GO" id="GO:0005524">
    <property type="term" value="F:ATP binding"/>
    <property type="evidence" value="ECO:0007669"/>
    <property type="project" value="UniProtKB-KW"/>
</dbReference>
<proteinExistence type="inferred from homology"/>
<evidence type="ECO:0000256" key="10">
    <source>
        <dbReference type="ARBA" id="ARBA00022777"/>
    </source>
</evidence>
<dbReference type="EC" id="2.7.10.2" evidence="4"/>
<evidence type="ECO:0000256" key="3">
    <source>
        <dbReference type="ARBA" id="ARBA00008883"/>
    </source>
</evidence>
<dbReference type="STRING" id="450378.GCA_001661675_02774"/>
<keyword evidence="13 17" id="KW-0472">Membrane</keyword>
<dbReference type="GO" id="GO:0004715">
    <property type="term" value="F:non-membrane spanning protein tyrosine kinase activity"/>
    <property type="evidence" value="ECO:0007669"/>
    <property type="project" value="UniProtKB-EC"/>
</dbReference>
<dbReference type="InterPro" id="IPR050445">
    <property type="entry name" value="Bact_polysacc_biosynth/exp"/>
</dbReference>
<evidence type="ECO:0000256" key="5">
    <source>
        <dbReference type="ARBA" id="ARBA00022475"/>
    </source>
</evidence>
<evidence type="ECO:0000313" key="22">
    <source>
        <dbReference type="Proteomes" id="UP000195807"/>
    </source>
</evidence>
<dbReference type="GO" id="GO:0005886">
    <property type="term" value="C:plasma membrane"/>
    <property type="evidence" value="ECO:0007669"/>
    <property type="project" value="UniProtKB-SubCell"/>
</dbReference>
<dbReference type="InterPro" id="IPR003856">
    <property type="entry name" value="LPS_length_determ_N"/>
</dbReference>
<evidence type="ECO:0000256" key="7">
    <source>
        <dbReference type="ARBA" id="ARBA00022679"/>
    </source>
</evidence>
<keyword evidence="7" id="KW-0808">Transferase</keyword>
<dbReference type="PANTHER" id="PTHR32309">
    <property type="entry name" value="TYROSINE-PROTEIN KINASE"/>
    <property type="match status" value="1"/>
</dbReference>
<comment type="subcellular location">
    <subcellularLocation>
        <location evidence="1">Cell inner membrane</location>
        <topology evidence="1">Multi-pass membrane protein</topology>
    </subcellularLocation>
</comment>
<keyword evidence="12 17" id="KW-1133">Transmembrane helix</keyword>
<keyword evidence="10" id="KW-0418">Kinase</keyword>
<dbReference type="KEGG" id="cman:A9D14_13815"/>
<evidence type="ECO:0000256" key="15">
    <source>
        <dbReference type="ARBA" id="ARBA00051245"/>
    </source>
</evidence>
<evidence type="ECO:0000256" key="16">
    <source>
        <dbReference type="SAM" id="Coils"/>
    </source>
</evidence>
<evidence type="ECO:0000313" key="21">
    <source>
        <dbReference type="EMBL" id="ARU17558.1"/>
    </source>
</evidence>
<evidence type="ECO:0000256" key="6">
    <source>
        <dbReference type="ARBA" id="ARBA00022519"/>
    </source>
</evidence>
<dbReference type="Pfam" id="PF13807">
    <property type="entry name" value="GNVR"/>
    <property type="match status" value="1"/>
</dbReference>
<dbReference type="EMBL" id="CP019602">
    <property type="protein sequence ID" value="ARU17558.1"/>
    <property type="molecule type" value="Genomic_DNA"/>
</dbReference>
<dbReference type="CDD" id="cd05387">
    <property type="entry name" value="BY-kinase"/>
    <property type="match status" value="1"/>
</dbReference>
<keyword evidence="8 17" id="KW-0812">Transmembrane</keyword>
<evidence type="ECO:0000259" key="18">
    <source>
        <dbReference type="Pfam" id="PF02706"/>
    </source>
</evidence>
<organism evidence="21 22">
    <name type="scientific">Croceicoccus marinus</name>
    <dbReference type="NCBI Taxonomy" id="450378"/>
    <lineage>
        <taxon>Bacteria</taxon>
        <taxon>Pseudomonadati</taxon>
        <taxon>Pseudomonadota</taxon>
        <taxon>Alphaproteobacteria</taxon>
        <taxon>Sphingomonadales</taxon>
        <taxon>Erythrobacteraceae</taxon>
        <taxon>Croceicoccus</taxon>
    </lineage>
</organism>
<dbReference type="Proteomes" id="UP000195807">
    <property type="component" value="Chromosome"/>
</dbReference>
<evidence type="ECO:0000259" key="19">
    <source>
        <dbReference type="Pfam" id="PF13614"/>
    </source>
</evidence>
<evidence type="ECO:0000256" key="4">
    <source>
        <dbReference type="ARBA" id="ARBA00011903"/>
    </source>
</evidence>
<evidence type="ECO:0000256" key="17">
    <source>
        <dbReference type="SAM" id="Phobius"/>
    </source>
</evidence>
<dbReference type="Gene3D" id="3.40.50.300">
    <property type="entry name" value="P-loop containing nucleotide triphosphate hydrolases"/>
    <property type="match status" value="1"/>
</dbReference>
<dbReference type="Pfam" id="PF13614">
    <property type="entry name" value="AAA_31"/>
    <property type="match status" value="1"/>
</dbReference>
<evidence type="ECO:0000256" key="1">
    <source>
        <dbReference type="ARBA" id="ARBA00004429"/>
    </source>
</evidence>
<dbReference type="InterPro" id="IPR025669">
    <property type="entry name" value="AAA_dom"/>
</dbReference>
<feature type="coiled-coil region" evidence="16">
    <location>
        <begin position="229"/>
        <end position="325"/>
    </location>
</feature>
<comment type="similarity">
    <text evidence="2">Belongs to the CpsD/CapB family.</text>
</comment>
<comment type="similarity">
    <text evidence="3">Belongs to the etk/wzc family.</text>
</comment>
<evidence type="ECO:0000259" key="20">
    <source>
        <dbReference type="Pfam" id="PF13807"/>
    </source>
</evidence>
<keyword evidence="9" id="KW-0547">Nucleotide-binding</keyword>
<evidence type="ECO:0000256" key="13">
    <source>
        <dbReference type="ARBA" id="ARBA00023136"/>
    </source>
</evidence>